<dbReference type="NCBIfam" id="TIGR01845">
    <property type="entry name" value="outer_NodT"/>
    <property type="match status" value="1"/>
</dbReference>
<keyword evidence="2" id="KW-0564">Palmitate</keyword>
<dbReference type="GO" id="GO:0015562">
    <property type="term" value="F:efflux transmembrane transporter activity"/>
    <property type="evidence" value="ECO:0007669"/>
    <property type="project" value="InterPro"/>
</dbReference>
<dbReference type="SUPFAM" id="SSF56954">
    <property type="entry name" value="Outer membrane efflux proteins (OEP)"/>
    <property type="match status" value="1"/>
</dbReference>
<dbReference type="InterPro" id="IPR003423">
    <property type="entry name" value="OMP_efflux"/>
</dbReference>
<keyword evidence="2" id="KW-1134">Transmembrane beta strand</keyword>
<dbReference type="InterPro" id="IPR010131">
    <property type="entry name" value="MdtP/NodT-like"/>
</dbReference>
<evidence type="ECO:0000256" key="2">
    <source>
        <dbReference type="RuleBase" id="RU362097"/>
    </source>
</evidence>
<gene>
    <name evidence="3" type="ORF">IAD06_03705</name>
</gene>
<feature type="non-terminal residue" evidence="3">
    <location>
        <position position="1"/>
    </location>
</feature>
<evidence type="ECO:0000313" key="3">
    <source>
        <dbReference type="EMBL" id="HIT39128.1"/>
    </source>
</evidence>
<sequence length="301" mass="33619">NQRALQVSLVAQVAQSYFELIALDHELSIVRQTLHAREEGVRLAKLRFEGGLTSETSFQQAQVELARTATLVPDLERSIVIKENEIALLTGTFPRNIPRETNRSINRLPQTLPAGLPSSLLERRPDIRAAEKALMAANAEVGIAFTNMFPKITLTAQFGAESDEIKNLFQSPAHFLSGSLLTPLFSMGRNIAQHKAKKAAYEQSVYQYEKQVLVAFKDVRDAIVTFNKSEEVFMSRQKLEQAAFSNNKLAHLQYINGYISYLDVLDAQRGYFDAQISLSDAILGKQLAFVQLYKALGGGWQ</sequence>
<protein>
    <submittedName>
        <fullName evidence="3">Efflux transporter outer membrane subunit</fullName>
    </submittedName>
</protein>
<evidence type="ECO:0000256" key="1">
    <source>
        <dbReference type="ARBA" id="ARBA00007613"/>
    </source>
</evidence>
<reference evidence="3" key="1">
    <citation type="submission" date="2020-10" db="EMBL/GenBank/DDBJ databases">
        <authorList>
            <person name="Gilroy R."/>
        </authorList>
    </citation>
    <scope>NUCLEOTIDE SEQUENCE</scope>
    <source>
        <strain evidence="3">21143</strain>
    </source>
</reference>
<keyword evidence="2" id="KW-0449">Lipoprotein</keyword>
<keyword evidence="2" id="KW-0812">Transmembrane</keyword>
<comment type="similarity">
    <text evidence="1 2">Belongs to the outer membrane factor (OMF) (TC 1.B.17) family.</text>
</comment>
<dbReference type="EMBL" id="DVKT01000028">
    <property type="protein sequence ID" value="HIT39128.1"/>
    <property type="molecule type" value="Genomic_DNA"/>
</dbReference>
<dbReference type="PANTHER" id="PTHR30203:SF33">
    <property type="entry name" value="BLR4455 PROTEIN"/>
    <property type="match status" value="1"/>
</dbReference>
<dbReference type="GO" id="GO:0005886">
    <property type="term" value="C:plasma membrane"/>
    <property type="evidence" value="ECO:0007669"/>
    <property type="project" value="UniProtKB-SubCell"/>
</dbReference>
<evidence type="ECO:0000313" key="4">
    <source>
        <dbReference type="Proteomes" id="UP000886722"/>
    </source>
</evidence>
<comment type="subcellular location">
    <subcellularLocation>
        <location evidence="2">Cell membrane</location>
        <topology evidence="2">Lipid-anchor</topology>
    </subcellularLocation>
</comment>
<reference evidence="3" key="2">
    <citation type="journal article" date="2021" name="PeerJ">
        <title>Extensive microbial diversity within the chicken gut microbiome revealed by metagenomics and culture.</title>
        <authorList>
            <person name="Gilroy R."/>
            <person name="Ravi A."/>
            <person name="Getino M."/>
            <person name="Pursley I."/>
            <person name="Horton D.L."/>
            <person name="Alikhan N.F."/>
            <person name="Baker D."/>
            <person name="Gharbi K."/>
            <person name="Hall N."/>
            <person name="Watson M."/>
            <person name="Adriaenssens E.M."/>
            <person name="Foster-Nyarko E."/>
            <person name="Jarju S."/>
            <person name="Secka A."/>
            <person name="Antonio M."/>
            <person name="Oren A."/>
            <person name="Chaudhuri R.R."/>
            <person name="La Ragione R."/>
            <person name="Hildebrand F."/>
            <person name="Pallen M.J."/>
        </authorList>
    </citation>
    <scope>NUCLEOTIDE SEQUENCE</scope>
    <source>
        <strain evidence="3">21143</strain>
    </source>
</reference>
<organism evidence="3 4">
    <name type="scientific">Candidatus Caccoplasma intestinavium</name>
    <dbReference type="NCBI Taxonomy" id="2840716"/>
    <lineage>
        <taxon>Bacteria</taxon>
        <taxon>Pseudomonadati</taxon>
        <taxon>Bacteroidota</taxon>
        <taxon>Bacteroidia</taxon>
        <taxon>Bacteroidales</taxon>
        <taxon>Bacteroidaceae</taxon>
        <taxon>Bacteroidaceae incertae sedis</taxon>
        <taxon>Candidatus Caccoplasma</taxon>
    </lineage>
</organism>
<name>A0A9D1GDY4_9BACT</name>
<dbReference type="Gene3D" id="1.20.1600.10">
    <property type="entry name" value="Outer membrane efflux proteins (OEP)"/>
    <property type="match status" value="1"/>
</dbReference>
<dbReference type="Proteomes" id="UP000886722">
    <property type="component" value="Unassembled WGS sequence"/>
</dbReference>
<accession>A0A9D1GDY4</accession>
<proteinExistence type="inferred from homology"/>
<keyword evidence="2" id="KW-0472">Membrane</keyword>
<dbReference type="AlphaFoldDB" id="A0A9D1GDY4"/>
<dbReference type="PANTHER" id="PTHR30203">
    <property type="entry name" value="OUTER MEMBRANE CATION EFFLUX PROTEIN"/>
    <property type="match status" value="1"/>
</dbReference>
<comment type="caution">
    <text evidence="3">The sequence shown here is derived from an EMBL/GenBank/DDBJ whole genome shotgun (WGS) entry which is preliminary data.</text>
</comment>
<dbReference type="Pfam" id="PF02321">
    <property type="entry name" value="OEP"/>
    <property type="match status" value="2"/>
</dbReference>